<dbReference type="GO" id="GO:0005930">
    <property type="term" value="C:axoneme"/>
    <property type="evidence" value="ECO:0007669"/>
    <property type="project" value="TreeGrafter"/>
</dbReference>
<dbReference type="Gene3D" id="3.80.10.10">
    <property type="entry name" value="Ribonuclease Inhibitor"/>
    <property type="match status" value="2"/>
</dbReference>
<dbReference type="SMART" id="SM00365">
    <property type="entry name" value="LRR_SD22"/>
    <property type="match status" value="4"/>
</dbReference>
<evidence type="ECO:0000256" key="4">
    <source>
        <dbReference type="ARBA" id="ARBA00022737"/>
    </source>
</evidence>
<proteinExistence type="inferred from homology"/>
<dbReference type="GO" id="GO:0070840">
    <property type="term" value="F:dynein complex binding"/>
    <property type="evidence" value="ECO:0007669"/>
    <property type="project" value="TreeGrafter"/>
</dbReference>
<comment type="caution">
    <text evidence="8">The sequence shown here is derived from an EMBL/GenBank/DDBJ whole genome shotgun (WGS) entry which is preliminary data.</text>
</comment>
<dbReference type="EMBL" id="JAINUG010000043">
    <property type="protein sequence ID" value="KAJ8406626.1"/>
    <property type="molecule type" value="Genomic_DNA"/>
</dbReference>
<evidence type="ECO:0000256" key="1">
    <source>
        <dbReference type="ARBA" id="ARBA00004138"/>
    </source>
</evidence>
<dbReference type="PROSITE" id="PS51450">
    <property type="entry name" value="LRR"/>
    <property type="match status" value="4"/>
</dbReference>
<evidence type="ECO:0000256" key="5">
    <source>
        <dbReference type="ARBA" id="ARBA00023069"/>
    </source>
</evidence>
<keyword evidence="3" id="KW-0433">Leucine-rich repeat</keyword>
<keyword evidence="6" id="KW-0966">Cell projection</keyword>
<evidence type="ECO:0000313" key="8">
    <source>
        <dbReference type="EMBL" id="KAJ8406626.1"/>
    </source>
</evidence>
<comment type="similarity">
    <text evidence="2">Belongs to the DNAAF1 family.</text>
</comment>
<dbReference type="GO" id="GO:0035082">
    <property type="term" value="P:axoneme assembly"/>
    <property type="evidence" value="ECO:0007669"/>
    <property type="project" value="TreeGrafter"/>
</dbReference>
<reference evidence="8" key="1">
    <citation type="journal article" date="2023" name="Science">
        <title>Genome structures resolve the early diversification of teleost fishes.</title>
        <authorList>
            <person name="Parey E."/>
            <person name="Louis A."/>
            <person name="Montfort J."/>
            <person name="Bouchez O."/>
            <person name="Roques C."/>
            <person name="Iampietro C."/>
            <person name="Lluch J."/>
            <person name="Castinel A."/>
            <person name="Donnadieu C."/>
            <person name="Desvignes T."/>
            <person name="Floi Bucao C."/>
            <person name="Jouanno E."/>
            <person name="Wen M."/>
            <person name="Mejri S."/>
            <person name="Dirks R."/>
            <person name="Jansen H."/>
            <person name="Henkel C."/>
            <person name="Chen W.J."/>
            <person name="Zahm M."/>
            <person name="Cabau C."/>
            <person name="Klopp C."/>
            <person name="Thompson A.W."/>
            <person name="Robinson-Rechavi M."/>
            <person name="Braasch I."/>
            <person name="Lecointre G."/>
            <person name="Bobe J."/>
            <person name="Postlethwait J.H."/>
            <person name="Berthelot C."/>
            <person name="Roest Crollius H."/>
            <person name="Guiguen Y."/>
        </authorList>
    </citation>
    <scope>NUCLEOTIDE SEQUENCE</scope>
    <source>
        <strain evidence="8">NC1722</strain>
    </source>
</reference>
<dbReference type="FunFam" id="3.80.10.10:FF:000166">
    <property type="entry name" value="Dynein assembly factor 1, axonemal"/>
    <property type="match status" value="1"/>
</dbReference>
<dbReference type="PANTHER" id="PTHR45973:SF9">
    <property type="entry name" value="LEUCINE-RICH REPEAT-CONTAINING PROTEIN 46"/>
    <property type="match status" value="1"/>
</dbReference>
<feature type="compositionally biased region" description="Basic and acidic residues" evidence="7">
    <location>
        <begin position="582"/>
        <end position="595"/>
    </location>
</feature>
<organism evidence="8 9">
    <name type="scientific">Aldrovandia affinis</name>
    <dbReference type="NCBI Taxonomy" id="143900"/>
    <lineage>
        <taxon>Eukaryota</taxon>
        <taxon>Metazoa</taxon>
        <taxon>Chordata</taxon>
        <taxon>Craniata</taxon>
        <taxon>Vertebrata</taxon>
        <taxon>Euteleostomi</taxon>
        <taxon>Actinopterygii</taxon>
        <taxon>Neopterygii</taxon>
        <taxon>Teleostei</taxon>
        <taxon>Notacanthiformes</taxon>
        <taxon>Halosauridae</taxon>
        <taxon>Aldrovandia</taxon>
    </lineage>
</organism>
<dbReference type="InterPro" id="IPR001611">
    <property type="entry name" value="Leu-rich_rpt"/>
</dbReference>
<dbReference type="AlphaFoldDB" id="A0AAD7SRT9"/>
<evidence type="ECO:0000256" key="7">
    <source>
        <dbReference type="SAM" id="MobiDB-lite"/>
    </source>
</evidence>
<accession>A0AAD7SRT9</accession>
<evidence type="ECO:0000256" key="2">
    <source>
        <dbReference type="ARBA" id="ARBA00006453"/>
    </source>
</evidence>
<dbReference type="InterPro" id="IPR050576">
    <property type="entry name" value="Cilia_flagella_integrity"/>
</dbReference>
<dbReference type="InterPro" id="IPR032675">
    <property type="entry name" value="LRR_dom_sf"/>
</dbReference>
<keyword evidence="9" id="KW-1185">Reference proteome</keyword>
<feature type="region of interest" description="Disordered" evidence="7">
    <location>
        <begin position="577"/>
        <end position="603"/>
    </location>
</feature>
<keyword evidence="5" id="KW-0969">Cilium</keyword>
<keyword evidence="4" id="KW-0677">Repeat</keyword>
<evidence type="ECO:0000313" key="9">
    <source>
        <dbReference type="Proteomes" id="UP001221898"/>
    </source>
</evidence>
<comment type="subcellular location">
    <subcellularLocation>
        <location evidence="1">Cell projection</location>
        <location evidence="1">Cilium</location>
    </subcellularLocation>
</comment>
<dbReference type="Pfam" id="PF14580">
    <property type="entry name" value="LRR_9"/>
    <property type="match status" value="1"/>
</dbReference>
<sequence>MPKEFYSEESEVAEVTLLQQTTADILQQEFQTTAKQGEDVFSATLETHTTEEDSAIVQRKEAQRPDGVNTTVPQLNKKEMGPRITKEFLRNHCKQNKLYLTPHLNDTLYLHFKGFSTIENLEEYRGLRCLWLECNGLQGIQNLEAQTELRCLFLQQNLIQKLENLDTLSKLSTLNLCNNNIRHIENISCLPELSTLQIAHNRLEMVQDIAHLALCPKISVLDLSHNKLSDPDILTVLRAMPELRVLNLMGNEVIRKIPNYRKTLIISISQLTYLDDRPVFPKDRACAEAWASGGLEAERKERVMWETRDRKKIQDSLDSLSAIRELARERHRLREGKEGGESISGPHVEEGIQAISRGVEDSGRPVKTRAFVEEALQAHEEFQMVAPATKETDFRELHTSTQTAPAQSPADKAMALNEPLTEKSIQPISDLQTRTKAIEKAQPITELQTQLMATQGSLVTELESTDQIETIHVGSHSQTAVHRIDDLPDLEEVDSKDLYGMDFTSQDIFRPKIEVISGASDESESEETEDPPARKLLIKESHSESKLAENQEPEPTELFFRVIDRHLSIKSECLEPTNHITEGGRHHPAGEHGTRATELSKGT</sequence>
<gene>
    <name evidence="8" type="ORF">AAFF_G00302000</name>
</gene>
<dbReference type="Proteomes" id="UP001221898">
    <property type="component" value="Unassembled WGS sequence"/>
</dbReference>
<name>A0AAD7SRT9_9TELE</name>
<evidence type="ECO:0008006" key="10">
    <source>
        <dbReference type="Google" id="ProtNLM"/>
    </source>
</evidence>
<protein>
    <recommendedName>
        <fullName evidence="10">Dynein assembly factor 1, axonemal</fullName>
    </recommendedName>
</protein>
<dbReference type="SUPFAM" id="SSF52075">
    <property type="entry name" value="Outer arm dynein light chain 1"/>
    <property type="match status" value="1"/>
</dbReference>
<evidence type="ECO:0000256" key="6">
    <source>
        <dbReference type="ARBA" id="ARBA00023273"/>
    </source>
</evidence>
<dbReference type="PANTHER" id="PTHR45973">
    <property type="entry name" value="PROTEIN PHOSPHATASE 1 REGULATORY SUBUNIT SDS22-RELATED"/>
    <property type="match status" value="1"/>
</dbReference>
<evidence type="ECO:0000256" key="3">
    <source>
        <dbReference type="ARBA" id="ARBA00022614"/>
    </source>
</evidence>
<dbReference type="FunFam" id="3.80.10.10:FF:000331">
    <property type="entry name" value="Dynein assembly factor 1, axonemal homolog"/>
    <property type="match status" value="1"/>
</dbReference>